<evidence type="ECO:0008006" key="5">
    <source>
        <dbReference type="Google" id="ProtNLM"/>
    </source>
</evidence>
<dbReference type="PANTHER" id="PTHR23416">
    <property type="entry name" value="SIALIC ACID SYNTHASE-RELATED"/>
    <property type="match status" value="1"/>
</dbReference>
<dbReference type="InterPro" id="IPR051159">
    <property type="entry name" value="Hexapeptide_acetyltransf"/>
</dbReference>
<dbReference type="RefSeq" id="WP_207086436.1">
    <property type="nucleotide sequence ID" value="NZ_JAFLQW010000046.1"/>
</dbReference>
<evidence type="ECO:0000256" key="1">
    <source>
        <dbReference type="ARBA" id="ARBA00007274"/>
    </source>
</evidence>
<reference evidence="3 4" key="1">
    <citation type="submission" date="2021-03" db="EMBL/GenBank/DDBJ databases">
        <title>Metabolic Capacity of the Antarctic Cyanobacterium Phormidium pseudopriestleyi that Sustains Oxygenic Photosynthesis in the Presence of Hydrogen Sulfide.</title>
        <authorList>
            <person name="Lumian J.E."/>
            <person name="Jungblut A.D."/>
            <person name="Dillon M.L."/>
            <person name="Hawes I."/>
            <person name="Doran P.T."/>
            <person name="Mackey T.J."/>
            <person name="Dick G.J."/>
            <person name="Grettenberger C.L."/>
            <person name="Sumner D.Y."/>
        </authorList>
    </citation>
    <scope>NUCLEOTIDE SEQUENCE [LARGE SCALE GENOMIC DNA]</scope>
    <source>
        <strain evidence="3 4">FRX01</strain>
    </source>
</reference>
<name>A0ABS3FLK0_9CYAN</name>
<accession>A0ABS3FLK0</accession>
<comment type="similarity">
    <text evidence="1">Belongs to the transferase hexapeptide repeat family.</text>
</comment>
<dbReference type="InterPro" id="IPR011004">
    <property type="entry name" value="Trimer_LpxA-like_sf"/>
</dbReference>
<dbReference type="Proteomes" id="UP000664844">
    <property type="component" value="Unassembled WGS sequence"/>
</dbReference>
<keyword evidence="2" id="KW-0808">Transferase</keyword>
<evidence type="ECO:0000313" key="3">
    <source>
        <dbReference type="EMBL" id="MBO0347859.1"/>
    </source>
</evidence>
<dbReference type="PANTHER" id="PTHR23416:SF23">
    <property type="entry name" value="ACETYLTRANSFERASE C18B11.09C-RELATED"/>
    <property type="match status" value="1"/>
</dbReference>
<comment type="caution">
    <text evidence="3">The sequence shown here is derived from an EMBL/GenBank/DDBJ whole genome shotgun (WGS) entry which is preliminary data.</text>
</comment>
<evidence type="ECO:0000313" key="4">
    <source>
        <dbReference type="Proteomes" id="UP000664844"/>
    </source>
</evidence>
<evidence type="ECO:0000256" key="2">
    <source>
        <dbReference type="ARBA" id="ARBA00022679"/>
    </source>
</evidence>
<dbReference type="SUPFAM" id="SSF51161">
    <property type="entry name" value="Trimeric LpxA-like enzymes"/>
    <property type="match status" value="1"/>
</dbReference>
<organism evidence="3 4">
    <name type="scientific">Phormidium pseudopriestleyi FRX01</name>
    <dbReference type="NCBI Taxonomy" id="1759528"/>
    <lineage>
        <taxon>Bacteria</taxon>
        <taxon>Bacillati</taxon>
        <taxon>Cyanobacteriota</taxon>
        <taxon>Cyanophyceae</taxon>
        <taxon>Oscillatoriophycideae</taxon>
        <taxon>Oscillatoriales</taxon>
        <taxon>Oscillatoriaceae</taxon>
        <taxon>Phormidium</taxon>
    </lineage>
</organism>
<dbReference type="Gene3D" id="2.160.10.10">
    <property type="entry name" value="Hexapeptide repeat proteins"/>
    <property type="match status" value="1"/>
</dbReference>
<dbReference type="EMBL" id="JAFLQW010000046">
    <property type="protein sequence ID" value="MBO0347859.1"/>
    <property type="molecule type" value="Genomic_DNA"/>
</dbReference>
<keyword evidence="4" id="KW-1185">Reference proteome</keyword>
<gene>
    <name evidence="3" type="ORF">J0895_01790</name>
</gene>
<sequence length="249" mass="27700">MKFLKLVLAILLAILPSIFKIPLYRWLFQYDIGKNVRIGLTIFVQVEDCTIGDGVNIGHFNCFYRTQKIDLGNFTKIGAFNLFRGGEQINIGCYSTILRYNTFNSIINPELVNPTEPILQLGKAVFIAAGHWLDFTDKIMIGDNTIIGGRNSSLWTHNRQRTRSISIGCNCYLGSEIRVAPGVQVASFCIIALGSVLMGTFDTSEVLIAGNPANIVRSLQESDRFLISQKTRADIPDDLNSQCLETLNS</sequence>
<protein>
    <recommendedName>
        <fullName evidence="5">Acyltransferase</fullName>
    </recommendedName>
</protein>
<proteinExistence type="inferred from homology"/>